<feature type="compositionally biased region" description="Acidic residues" evidence="1">
    <location>
        <begin position="113"/>
        <end position="124"/>
    </location>
</feature>
<comment type="caution">
    <text evidence="2">The sequence shown here is derived from an EMBL/GenBank/DDBJ whole genome shotgun (WGS) entry which is preliminary data.</text>
</comment>
<feature type="region of interest" description="Disordered" evidence="1">
    <location>
        <begin position="113"/>
        <end position="134"/>
    </location>
</feature>
<protein>
    <recommendedName>
        <fullName evidence="4">Reverse transcriptase domain-containing protein</fullName>
    </recommendedName>
</protein>
<proteinExistence type="predicted"/>
<organism evidence="2 3">
    <name type="scientific">Eumeta variegata</name>
    <name type="common">Bagworm moth</name>
    <name type="synonym">Eumeta japonica</name>
    <dbReference type="NCBI Taxonomy" id="151549"/>
    <lineage>
        <taxon>Eukaryota</taxon>
        <taxon>Metazoa</taxon>
        <taxon>Ecdysozoa</taxon>
        <taxon>Arthropoda</taxon>
        <taxon>Hexapoda</taxon>
        <taxon>Insecta</taxon>
        <taxon>Pterygota</taxon>
        <taxon>Neoptera</taxon>
        <taxon>Endopterygota</taxon>
        <taxon>Lepidoptera</taxon>
        <taxon>Glossata</taxon>
        <taxon>Ditrysia</taxon>
        <taxon>Tineoidea</taxon>
        <taxon>Psychidae</taxon>
        <taxon>Oiketicinae</taxon>
        <taxon>Eumeta</taxon>
    </lineage>
</organism>
<dbReference type="OrthoDB" id="1421278at2759"/>
<accession>A0A4C1WN76</accession>
<evidence type="ECO:0000313" key="2">
    <source>
        <dbReference type="EMBL" id="GBP52721.1"/>
    </source>
</evidence>
<gene>
    <name evidence="2" type="ORF">EVAR_43922_1</name>
</gene>
<evidence type="ECO:0000256" key="1">
    <source>
        <dbReference type="SAM" id="MobiDB-lite"/>
    </source>
</evidence>
<reference evidence="2 3" key="1">
    <citation type="journal article" date="2019" name="Commun. Biol.">
        <title>The bagworm genome reveals a unique fibroin gene that provides high tensile strength.</title>
        <authorList>
            <person name="Kono N."/>
            <person name="Nakamura H."/>
            <person name="Ohtoshi R."/>
            <person name="Tomita M."/>
            <person name="Numata K."/>
            <person name="Arakawa K."/>
        </authorList>
    </citation>
    <scope>NUCLEOTIDE SEQUENCE [LARGE SCALE GENOMIC DNA]</scope>
</reference>
<evidence type="ECO:0008006" key="4">
    <source>
        <dbReference type="Google" id="ProtNLM"/>
    </source>
</evidence>
<name>A0A4C1WN76_EUMVA</name>
<dbReference type="Proteomes" id="UP000299102">
    <property type="component" value="Unassembled WGS sequence"/>
</dbReference>
<dbReference type="AlphaFoldDB" id="A0A4C1WN76"/>
<dbReference type="EMBL" id="BGZK01000608">
    <property type="protein sequence ID" value="GBP52721.1"/>
    <property type="molecule type" value="Genomic_DNA"/>
</dbReference>
<sequence length="169" mass="18583">MNIPFSVGRASYAATINLWAPLDDLSSLKVVLTKVEACPTFVSTYPGLSLTLKGLRIDELSLKCLLYAEDQVILAASASELQKMVTKMNVLLRRETLNTEKLTDMSAPVLEVDSEASSEEEDLDSGIAEELSPERGKQADCMDLSEFFAYCITIVSFYKLLLTSSSPWA</sequence>
<evidence type="ECO:0000313" key="3">
    <source>
        <dbReference type="Proteomes" id="UP000299102"/>
    </source>
</evidence>
<keyword evidence="3" id="KW-1185">Reference proteome</keyword>